<dbReference type="PROSITE" id="PS00622">
    <property type="entry name" value="HTH_LUXR_1"/>
    <property type="match status" value="1"/>
</dbReference>
<evidence type="ECO:0000256" key="2">
    <source>
        <dbReference type="ARBA" id="ARBA00023125"/>
    </source>
</evidence>
<dbReference type="SMART" id="SM00421">
    <property type="entry name" value="HTH_LUXR"/>
    <property type="match status" value="1"/>
</dbReference>
<dbReference type="InterPro" id="IPR036388">
    <property type="entry name" value="WH-like_DNA-bd_sf"/>
</dbReference>
<dbReference type="AlphaFoldDB" id="A0A078KVW7"/>
<dbReference type="SUPFAM" id="SSF55785">
    <property type="entry name" value="PYP-like sensor domain (PAS domain)"/>
    <property type="match status" value="1"/>
</dbReference>
<keyword evidence="5" id="KW-0808">Transferase</keyword>
<dbReference type="SUPFAM" id="SSF46894">
    <property type="entry name" value="C-terminal effector domain of the bipartite response regulators"/>
    <property type="match status" value="1"/>
</dbReference>
<gene>
    <name evidence="5" type="ORF">BN59_02885</name>
</gene>
<dbReference type="RefSeq" id="WP_044011701.1">
    <property type="nucleotide sequence ID" value="NZ_CCVW01000003.1"/>
</dbReference>
<keyword evidence="3" id="KW-0804">Transcription</keyword>
<dbReference type="STRING" id="1034943.BN59_02885"/>
<evidence type="ECO:0000259" key="4">
    <source>
        <dbReference type="PROSITE" id="PS50043"/>
    </source>
</evidence>
<dbReference type="EMBL" id="CCSB01000003">
    <property type="protein sequence ID" value="CDZ78575.1"/>
    <property type="molecule type" value="Genomic_DNA"/>
</dbReference>
<keyword evidence="5" id="KW-0418">Kinase</keyword>
<reference evidence="5 6" key="1">
    <citation type="submission" date="2014-06" db="EMBL/GenBank/DDBJ databases">
        <authorList>
            <person name="Urmite Genomes Urmite Genomes"/>
        </authorList>
    </citation>
    <scope>NUCLEOTIDE SEQUENCE [LARGE SCALE GENOMIC DNA]</scope>
</reference>
<dbReference type="OrthoDB" id="5654355at2"/>
<keyword evidence="6" id="KW-1185">Reference proteome</keyword>
<dbReference type="InterPro" id="IPR000792">
    <property type="entry name" value="Tscrpt_reg_LuxR_C"/>
</dbReference>
<evidence type="ECO:0000256" key="1">
    <source>
        <dbReference type="ARBA" id="ARBA00023015"/>
    </source>
</evidence>
<dbReference type="Gene3D" id="3.30.450.20">
    <property type="entry name" value="PAS domain"/>
    <property type="match status" value="1"/>
</dbReference>
<dbReference type="InterPro" id="IPR016032">
    <property type="entry name" value="Sig_transdc_resp-reg_C-effctor"/>
</dbReference>
<keyword evidence="1" id="KW-0805">Transcription regulation</keyword>
<dbReference type="PROSITE" id="PS50043">
    <property type="entry name" value="HTH_LUXR_2"/>
    <property type="match status" value="1"/>
</dbReference>
<evidence type="ECO:0000313" key="5">
    <source>
        <dbReference type="EMBL" id="CDZ78575.1"/>
    </source>
</evidence>
<keyword evidence="2" id="KW-0238">DNA-binding</keyword>
<dbReference type="PANTHER" id="PTHR44688">
    <property type="entry name" value="DNA-BINDING TRANSCRIPTIONAL ACTIVATOR DEVR_DOSR"/>
    <property type="match status" value="1"/>
</dbReference>
<accession>A0A078KVW7</accession>
<dbReference type="Pfam" id="PF00196">
    <property type="entry name" value="GerE"/>
    <property type="match status" value="1"/>
</dbReference>
<dbReference type="GO" id="GO:0003677">
    <property type="term" value="F:DNA binding"/>
    <property type="evidence" value="ECO:0007669"/>
    <property type="project" value="UniProtKB-KW"/>
</dbReference>
<name>A0A078KVW7_9GAMM</name>
<protein>
    <submittedName>
        <fullName evidence="5">Two component system sensor kinase SsrB</fullName>
    </submittedName>
</protein>
<dbReference type="eggNOG" id="COG2771">
    <property type="taxonomic scope" value="Bacteria"/>
</dbReference>
<dbReference type="PANTHER" id="PTHR44688:SF16">
    <property type="entry name" value="DNA-BINDING TRANSCRIPTIONAL ACTIVATOR DEVR_DOSR"/>
    <property type="match status" value="1"/>
</dbReference>
<dbReference type="Proteomes" id="UP000044071">
    <property type="component" value="Unassembled WGS sequence"/>
</dbReference>
<organism evidence="5 6">
    <name type="scientific">Legionella massiliensis</name>
    <dbReference type="NCBI Taxonomy" id="1034943"/>
    <lineage>
        <taxon>Bacteria</taxon>
        <taxon>Pseudomonadati</taxon>
        <taxon>Pseudomonadota</taxon>
        <taxon>Gammaproteobacteria</taxon>
        <taxon>Legionellales</taxon>
        <taxon>Legionellaceae</taxon>
        <taxon>Legionella</taxon>
    </lineage>
</organism>
<dbReference type="InterPro" id="IPR035965">
    <property type="entry name" value="PAS-like_dom_sf"/>
</dbReference>
<dbReference type="Gene3D" id="1.10.10.10">
    <property type="entry name" value="Winged helix-like DNA-binding domain superfamily/Winged helix DNA-binding domain"/>
    <property type="match status" value="1"/>
</dbReference>
<dbReference type="GO" id="GO:0006355">
    <property type="term" value="P:regulation of DNA-templated transcription"/>
    <property type="evidence" value="ECO:0007669"/>
    <property type="project" value="InterPro"/>
</dbReference>
<evidence type="ECO:0000256" key="3">
    <source>
        <dbReference type="ARBA" id="ARBA00023163"/>
    </source>
</evidence>
<evidence type="ECO:0000313" key="6">
    <source>
        <dbReference type="Proteomes" id="UP000044071"/>
    </source>
</evidence>
<proteinExistence type="predicted"/>
<dbReference type="GO" id="GO:0016301">
    <property type="term" value="F:kinase activity"/>
    <property type="evidence" value="ECO:0007669"/>
    <property type="project" value="UniProtKB-KW"/>
</dbReference>
<dbReference type="PRINTS" id="PR00038">
    <property type="entry name" value="HTHLUXR"/>
</dbReference>
<sequence>MLTKETLKILNAETAIVPYKSGLKLLKPSKPFPKIQLNDLLALRMSVYFLDAESTTYCMNEYGANLCGFDSARDSVGRTLKDVADLESANQLMQNSRSICRMNRVQVFEERLLNNKGAEQAIFSIKFPWFNQDNQLLGSAGFSFNLQTESMLSSLRQLRELGLFNQLTMLVSDNFYEVLTPRENDCAYWLIRGYSAKQIAQKLDLSFRTVEEYLLNMKYKMKVNSKQALIEKLIDG</sequence>
<dbReference type="CDD" id="cd06170">
    <property type="entry name" value="LuxR_C_like"/>
    <property type="match status" value="1"/>
</dbReference>
<feature type="domain" description="HTH luxR-type" evidence="4">
    <location>
        <begin position="172"/>
        <end position="236"/>
    </location>
</feature>